<dbReference type="EMBL" id="JAROBZ020000001">
    <property type="protein sequence ID" value="MFB3167679.1"/>
    <property type="molecule type" value="Genomic_DNA"/>
</dbReference>
<organism evidence="1 2">
    <name type="scientific">Neobacillus driksii</name>
    <dbReference type="NCBI Taxonomy" id="3035913"/>
    <lineage>
        <taxon>Bacteria</taxon>
        <taxon>Bacillati</taxon>
        <taxon>Bacillota</taxon>
        <taxon>Bacilli</taxon>
        <taxon>Bacillales</taxon>
        <taxon>Bacillaceae</taxon>
        <taxon>Neobacillus</taxon>
    </lineage>
</organism>
<dbReference type="Proteomes" id="UP001241748">
    <property type="component" value="Unassembled WGS sequence"/>
</dbReference>
<reference evidence="1 2" key="1">
    <citation type="submission" date="2024-05" db="EMBL/GenBank/DDBJ databases">
        <authorList>
            <person name="Venkateswaran K."/>
        </authorList>
    </citation>
    <scope>NUCLEOTIDE SEQUENCE [LARGE SCALE GENOMIC DNA]</scope>
    <source>
        <strain evidence="1 2">179-C4-2-HS</strain>
    </source>
</reference>
<accession>A0ABV4YTM1</accession>
<protein>
    <submittedName>
        <fullName evidence="1">Uncharacterized protein</fullName>
    </submittedName>
</protein>
<dbReference type="RefSeq" id="WP_306074232.1">
    <property type="nucleotide sequence ID" value="NZ_JAROBZ020000001.1"/>
</dbReference>
<comment type="caution">
    <text evidence="1">The sequence shown here is derived from an EMBL/GenBank/DDBJ whole genome shotgun (WGS) entry which is preliminary data.</text>
</comment>
<evidence type="ECO:0000313" key="1">
    <source>
        <dbReference type="EMBL" id="MFB3167679.1"/>
    </source>
</evidence>
<proteinExistence type="predicted"/>
<sequence>MEKSKKQDIYTVEYELSGVIFYKNVTSFSFNEAKQQIQSNFLDAKIRAVTILENEVSDNIH</sequence>
<evidence type="ECO:0000313" key="2">
    <source>
        <dbReference type="Proteomes" id="UP001241748"/>
    </source>
</evidence>
<name>A0ABV4YTM1_9BACI</name>
<keyword evidence="2" id="KW-1185">Reference proteome</keyword>
<gene>
    <name evidence="1" type="ORF">P5G62_011225</name>
</gene>